<evidence type="ECO:0000256" key="5">
    <source>
        <dbReference type="ARBA" id="ARBA00042096"/>
    </source>
</evidence>
<dbReference type="Proteomes" id="UP000766486">
    <property type="component" value="Unassembled WGS sequence"/>
</dbReference>
<dbReference type="Gene3D" id="1.10.20.10">
    <property type="entry name" value="Histone, subunit A"/>
    <property type="match status" value="1"/>
</dbReference>
<feature type="domain" description="Transcription factor CBF/NF-Y/archaeal histone" evidence="7">
    <location>
        <begin position="96"/>
        <end position="160"/>
    </location>
</feature>
<evidence type="ECO:0000313" key="9">
    <source>
        <dbReference type="Proteomes" id="UP000766486"/>
    </source>
</evidence>
<dbReference type="InterPro" id="IPR003958">
    <property type="entry name" value="CBFA_NFYB_domain"/>
</dbReference>
<comment type="caution">
    <text evidence="8">The sequence shown here is derived from an EMBL/GenBank/DDBJ whole genome shotgun (WGS) entry which is preliminary data.</text>
</comment>
<keyword evidence="9" id="KW-1185">Reference proteome</keyword>
<gene>
    <name evidence="8" type="ORF">CLO192961_LOCUS85530</name>
</gene>
<evidence type="ECO:0000256" key="6">
    <source>
        <dbReference type="SAM" id="MobiDB-lite"/>
    </source>
</evidence>
<evidence type="ECO:0000256" key="2">
    <source>
        <dbReference type="ARBA" id="ARBA00022705"/>
    </source>
</evidence>
<dbReference type="PANTHER" id="PTHR46172:SF1">
    <property type="entry name" value="DNA POLYMERASE EPSILON SUBUNIT 3"/>
    <property type="match status" value="1"/>
</dbReference>
<evidence type="ECO:0000256" key="4">
    <source>
        <dbReference type="ARBA" id="ARBA00039775"/>
    </source>
</evidence>
<feature type="region of interest" description="Disordered" evidence="6">
    <location>
        <begin position="189"/>
        <end position="320"/>
    </location>
</feature>
<keyword evidence="3" id="KW-0539">Nucleus</keyword>
<accession>A0ABY6TUV0</accession>
<evidence type="ECO:0000259" key="7">
    <source>
        <dbReference type="Pfam" id="PF00808"/>
    </source>
</evidence>
<feature type="region of interest" description="Disordered" evidence="6">
    <location>
        <begin position="1"/>
        <end position="87"/>
    </location>
</feature>
<feature type="compositionally biased region" description="Acidic residues" evidence="6">
    <location>
        <begin position="309"/>
        <end position="320"/>
    </location>
</feature>
<reference evidence="8 9" key="1">
    <citation type="submission" date="2019-06" db="EMBL/GenBank/DDBJ databases">
        <authorList>
            <person name="Broberg M."/>
        </authorList>
    </citation>
    <scope>NUCLEOTIDE SEQUENCE [LARGE SCALE GENOMIC DNA]</scope>
</reference>
<comment type="subcellular location">
    <subcellularLocation>
        <location evidence="1">Nucleus</location>
    </subcellularLocation>
</comment>
<organism evidence="8 9">
    <name type="scientific">Bionectria ochroleuca</name>
    <name type="common">Gliocladium roseum</name>
    <dbReference type="NCBI Taxonomy" id="29856"/>
    <lineage>
        <taxon>Eukaryota</taxon>
        <taxon>Fungi</taxon>
        <taxon>Dikarya</taxon>
        <taxon>Ascomycota</taxon>
        <taxon>Pezizomycotina</taxon>
        <taxon>Sordariomycetes</taxon>
        <taxon>Hypocreomycetidae</taxon>
        <taxon>Hypocreales</taxon>
        <taxon>Bionectriaceae</taxon>
        <taxon>Clonostachys</taxon>
    </lineage>
</organism>
<feature type="compositionally biased region" description="Basic and acidic residues" evidence="6">
    <location>
        <begin position="56"/>
        <end position="87"/>
    </location>
</feature>
<sequence>MPPRKSTDSRKSDVSTARFALKEGAIPQHIAPAPSPSSVPAVPLPTATQTQDALDVTEKKGDKDQDKDKEAKEKDKDKDRDLKGEHKDATTIEELTLPKSIITRLAKGVLPPNTQIQGNAILALSKSTTVFINYLATYANEHTVNAGKKTILPNDVFKALEDTEFGFLKERLEAEFSKFSAIQTEKRTSYRNKVKAAKQDGAPNAGDTSTLSTATDSKAAGDDVDMADTTLGAASEASGPRAKKARIDPAAAAAGEEHDDAETEDDEEHLQDEDEEEQEEEEEEGDGASADESGDETQDAIEERNGVEEHDEALDGDESD</sequence>
<evidence type="ECO:0000313" key="8">
    <source>
        <dbReference type="EMBL" id="VUC22431.1"/>
    </source>
</evidence>
<evidence type="ECO:0000256" key="1">
    <source>
        <dbReference type="ARBA" id="ARBA00004123"/>
    </source>
</evidence>
<dbReference type="Pfam" id="PF00808">
    <property type="entry name" value="CBFD_NFYB_HMF"/>
    <property type="match status" value="1"/>
</dbReference>
<dbReference type="PANTHER" id="PTHR46172">
    <property type="entry name" value="DNA POLYMERASE EPSILON SUBUNIT 3"/>
    <property type="match status" value="1"/>
</dbReference>
<dbReference type="EMBL" id="CABFNS010000583">
    <property type="protein sequence ID" value="VUC22431.1"/>
    <property type="molecule type" value="Genomic_DNA"/>
</dbReference>
<dbReference type="SUPFAM" id="SSF47113">
    <property type="entry name" value="Histone-fold"/>
    <property type="match status" value="1"/>
</dbReference>
<name>A0ABY6TUV0_BIOOC</name>
<dbReference type="InterPro" id="IPR051377">
    <property type="entry name" value="DNA_Pol-Epsilon_Subunit"/>
</dbReference>
<feature type="compositionally biased region" description="Acidic residues" evidence="6">
    <location>
        <begin position="257"/>
        <end position="286"/>
    </location>
</feature>
<feature type="compositionally biased region" description="Polar residues" evidence="6">
    <location>
        <begin position="206"/>
        <end position="216"/>
    </location>
</feature>
<proteinExistence type="predicted"/>
<evidence type="ECO:0000256" key="3">
    <source>
        <dbReference type="ARBA" id="ARBA00023242"/>
    </source>
</evidence>
<keyword evidence="2" id="KW-0235">DNA replication</keyword>
<protein>
    <recommendedName>
        <fullName evidence="4">DNA polymerase epsilon subunit D</fullName>
    </recommendedName>
    <alternativeName>
        <fullName evidence="5">DNA polymerase II subunit D</fullName>
    </alternativeName>
</protein>
<dbReference type="CDD" id="cd22928">
    <property type="entry name" value="HFD_POLE3_DPB4"/>
    <property type="match status" value="1"/>
</dbReference>
<dbReference type="InterPro" id="IPR009072">
    <property type="entry name" value="Histone-fold"/>
</dbReference>
<feature type="compositionally biased region" description="Basic and acidic residues" evidence="6">
    <location>
        <begin position="1"/>
        <end position="13"/>
    </location>
</feature>